<dbReference type="Proteomes" id="UP000700596">
    <property type="component" value="Unassembled WGS sequence"/>
</dbReference>
<evidence type="ECO:0000313" key="3">
    <source>
        <dbReference type="EMBL" id="KAH7119591.1"/>
    </source>
</evidence>
<proteinExistence type="predicted"/>
<name>A0A9P9DJ53_9PLEO</name>
<dbReference type="SMART" id="SM00066">
    <property type="entry name" value="GAL4"/>
    <property type="match status" value="1"/>
</dbReference>
<dbReference type="PROSITE" id="PS50048">
    <property type="entry name" value="ZN2_CY6_FUNGAL_2"/>
    <property type="match status" value="1"/>
</dbReference>
<evidence type="ECO:0000313" key="4">
    <source>
        <dbReference type="Proteomes" id="UP000700596"/>
    </source>
</evidence>
<dbReference type="AlphaFoldDB" id="A0A9P9DJ53"/>
<sequence length="146" mass="16700">MSLPMMHTLAPALRLQPRSQLAEVPTGAIRSPDRVQKRVKKPGSACEACRSKRAKCDGARPICTTCASMERECSYRPTALKRDREDTQKRLHDLEKLYQNLKERPESDAQRILRLIRSEADISNVVRHLDAGELLLRMSFFPETRV</sequence>
<accession>A0A9P9DJ53</accession>
<organism evidence="3 4">
    <name type="scientific">Dendryphion nanum</name>
    <dbReference type="NCBI Taxonomy" id="256645"/>
    <lineage>
        <taxon>Eukaryota</taxon>
        <taxon>Fungi</taxon>
        <taxon>Dikarya</taxon>
        <taxon>Ascomycota</taxon>
        <taxon>Pezizomycotina</taxon>
        <taxon>Dothideomycetes</taxon>
        <taxon>Pleosporomycetidae</taxon>
        <taxon>Pleosporales</taxon>
        <taxon>Torulaceae</taxon>
        <taxon>Dendryphion</taxon>
    </lineage>
</organism>
<dbReference type="Pfam" id="PF00172">
    <property type="entry name" value="Zn_clus"/>
    <property type="match status" value="1"/>
</dbReference>
<protein>
    <recommendedName>
        <fullName evidence="2">Zn(2)-C6 fungal-type domain-containing protein</fullName>
    </recommendedName>
</protein>
<keyword evidence="4" id="KW-1185">Reference proteome</keyword>
<gene>
    <name evidence="3" type="ORF">B0J11DRAFT_64119</name>
</gene>
<dbReference type="PROSITE" id="PS00463">
    <property type="entry name" value="ZN2_CY6_FUNGAL_1"/>
    <property type="match status" value="1"/>
</dbReference>
<dbReference type="PANTHER" id="PTHR47256:SF1">
    <property type="entry name" value="ZN(II)2CYS6 TRANSCRIPTION FACTOR (EUROFUNG)"/>
    <property type="match status" value="1"/>
</dbReference>
<dbReference type="InterPro" id="IPR053187">
    <property type="entry name" value="Notoamide_regulator"/>
</dbReference>
<dbReference type="InterPro" id="IPR036864">
    <property type="entry name" value="Zn2-C6_fun-type_DNA-bd_sf"/>
</dbReference>
<dbReference type="EMBL" id="JAGMWT010000011">
    <property type="protein sequence ID" value="KAH7119591.1"/>
    <property type="molecule type" value="Genomic_DNA"/>
</dbReference>
<feature type="domain" description="Zn(2)-C6 fungal-type" evidence="2">
    <location>
        <begin position="45"/>
        <end position="75"/>
    </location>
</feature>
<evidence type="ECO:0000259" key="2">
    <source>
        <dbReference type="PROSITE" id="PS50048"/>
    </source>
</evidence>
<dbReference type="CDD" id="cd00067">
    <property type="entry name" value="GAL4"/>
    <property type="match status" value="1"/>
</dbReference>
<dbReference type="InterPro" id="IPR001138">
    <property type="entry name" value="Zn2Cys6_DnaBD"/>
</dbReference>
<dbReference type="PANTHER" id="PTHR47256">
    <property type="entry name" value="ZN(II)2CYS6 TRANSCRIPTION FACTOR (EUROFUNG)-RELATED"/>
    <property type="match status" value="1"/>
</dbReference>
<dbReference type="GO" id="GO:0000981">
    <property type="term" value="F:DNA-binding transcription factor activity, RNA polymerase II-specific"/>
    <property type="evidence" value="ECO:0007669"/>
    <property type="project" value="InterPro"/>
</dbReference>
<dbReference type="OrthoDB" id="10261408at2759"/>
<dbReference type="SUPFAM" id="SSF57701">
    <property type="entry name" value="Zn2/Cys6 DNA-binding domain"/>
    <property type="match status" value="1"/>
</dbReference>
<evidence type="ECO:0000256" key="1">
    <source>
        <dbReference type="ARBA" id="ARBA00023242"/>
    </source>
</evidence>
<dbReference type="Gene3D" id="4.10.240.10">
    <property type="entry name" value="Zn(2)-C6 fungal-type DNA-binding domain"/>
    <property type="match status" value="1"/>
</dbReference>
<keyword evidence="1" id="KW-0539">Nucleus</keyword>
<comment type="caution">
    <text evidence="3">The sequence shown here is derived from an EMBL/GenBank/DDBJ whole genome shotgun (WGS) entry which is preliminary data.</text>
</comment>
<dbReference type="GO" id="GO:0008270">
    <property type="term" value="F:zinc ion binding"/>
    <property type="evidence" value="ECO:0007669"/>
    <property type="project" value="InterPro"/>
</dbReference>
<reference evidence="3" key="1">
    <citation type="journal article" date="2021" name="Nat. Commun.">
        <title>Genetic determinants of endophytism in the Arabidopsis root mycobiome.</title>
        <authorList>
            <person name="Mesny F."/>
            <person name="Miyauchi S."/>
            <person name="Thiergart T."/>
            <person name="Pickel B."/>
            <person name="Atanasova L."/>
            <person name="Karlsson M."/>
            <person name="Huettel B."/>
            <person name="Barry K.W."/>
            <person name="Haridas S."/>
            <person name="Chen C."/>
            <person name="Bauer D."/>
            <person name="Andreopoulos W."/>
            <person name="Pangilinan J."/>
            <person name="LaButti K."/>
            <person name="Riley R."/>
            <person name="Lipzen A."/>
            <person name="Clum A."/>
            <person name="Drula E."/>
            <person name="Henrissat B."/>
            <person name="Kohler A."/>
            <person name="Grigoriev I.V."/>
            <person name="Martin F.M."/>
            <person name="Hacquard S."/>
        </authorList>
    </citation>
    <scope>NUCLEOTIDE SEQUENCE</scope>
    <source>
        <strain evidence="3">MPI-CAGE-CH-0243</strain>
    </source>
</reference>